<sequence length="440" mass="50257">MRDSLLIYTPVLSPRLNYIMGLMFRELLGLTFRITTDLEQYHAFEGAKLFYHTIAPAGKNEVHIAPAGLLTEKSINSHQLRFIDYEGSKAFFPVYAKSADMPFDPFSAAFYLVSRYEEYLPYLKDEHGRFSPDAGIAVQHGFLQVAPVNRWSLKLGEILRLKFPDLTFNYPGYRFLPTIDIDAAWAYKHKGLIRTLGGYLKDISSGNISEAKKRTRVLLGMEKDPFDTFDFLYEIHQKYSIRPLYFVLFAAYSQNDKNTPTGNLSFRRLLKSLADHAAVGIHPSYASNGSLSLLKSEIDGLSAVLRREITASRQHFLKISFPETYLNLINLDITDDYSLGFAGKPGFRAGICSPFKWYNLEAETETSLTLHPFALMEGTLRDYMNVGPEQAMEFIRPLVDEVKSVNGCFISLWHNESMSEEKRWIGWTRVYSELLEYAAP</sequence>
<gene>
    <name evidence="2" type="ORF">TBC1_12786</name>
</gene>
<reference evidence="2" key="1">
    <citation type="journal article" date="2015" name="Genome Announc.">
        <title>Draft Genome Sequence of Bacteroidales Strain TBC1, a Novel Isolate from a Methanogenic Wastewater Treatment System.</title>
        <authorList>
            <person name="Tourlousse D.M."/>
            <person name="Matsuura N."/>
            <person name="Sun L."/>
            <person name="Toyonaga M."/>
            <person name="Kuroda K."/>
            <person name="Ohashi A."/>
            <person name="Cruz R."/>
            <person name="Yamaguchi T."/>
            <person name="Sekiguchi Y."/>
        </authorList>
    </citation>
    <scope>NUCLEOTIDE SEQUENCE [LARGE SCALE GENOMIC DNA]</scope>
    <source>
        <strain evidence="2">TBC1</strain>
    </source>
</reference>
<evidence type="ECO:0000313" key="2">
    <source>
        <dbReference type="EMBL" id="GAP44970.1"/>
    </source>
</evidence>
<keyword evidence="3" id="KW-1185">Reference proteome</keyword>
<dbReference type="Pfam" id="PF23019">
    <property type="entry name" value="DUF7033"/>
    <property type="match status" value="1"/>
</dbReference>
<proteinExistence type="predicted"/>
<dbReference type="CDD" id="cd10931">
    <property type="entry name" value="CE4_u7"/>
    <property type="match status" value="1"/>
</dbReference>
<evidence type="ECO:0000313" key="3">
    <source>
        <dbReference type="Proteomes" id="UP000053091"/>
    </source>
</evidence>
<evidence type="ECO:0000259" key="1">
    <source>
        <dbReference type="Pfam" id="PF23019"/>
    </source>
</evidence>
<dbReference type="EMBL" id="DF968183">
    <property type="protein sequence ID" value="GAP44970.1"/>
    <property type="molecule type" value="Genomic_DNA"/>
</dbReference>
<dbReference type="STRING" id="1678841.TBC1_12786"/>
<organism evidence="2">
    <name type="scientific">Lentimicrobium saccharophilum</name>
    <dbReference type="NCBI Taxonomy" id="1678841"/>
    <lineage>
        <taxon>Bacteria</taxon>
        <taxon>Pseudomonadati</taxon>
        <taxon>Bacteroidota</taxon>
        <taxon>Bacteroidia</taxon>
        <taxon>Bacteroidales</taxon>
        <taxon>Lentimicrobiaceae</taxon>
        <taxon>Lentimicrobium</taxon>
    </lineage>
</organism>
<dbReference type="AlphaFoldDB" id="A0A0S7BVR2"/>
<name>A0A0S7BVR2_9BACT</name>
<dbReference type="OrthoDB" id="5573484at2"/>
<dbReference type="Proteomes" id="UP000053091">
    <property type="component" value="Unassembled WGS sequence"/>
</dbReference>
<protein>
    <recommendedName>
        <fullName evidence="1">DUF7033 domain-containing protein</fullName>
    </recommendedName>
</protein>
<dbReference type="InterPro" id="IPR054297">
    <property type="entry name" value="DUF7033"/>
</dbReference>
<dbReference type="RefSeq" id="WP_062044961.1">
    <property type="nucleotide sequence ID" value="NZ_DF968183.1"/>
</dbReference>
<accession>A0A0S7BVR2</accession>
<feature type="domain" description="DUF7033" evidence="1">
    <location>
        <begin position="101"/>
        <end position="190"/>
    </location>
</feature>